<evidence type="ECO:0000313" key="4">
    <source>
        <dbReference type="Proteomes" id="UP001299283"/>
    </source>
</evidence>
<gene>
    <name evidence="3" type="ORF">K5L39_23175</name>
</gene>
<keyword evidence="1 3" id="KW-0560">Oxidoreductase</keyword>
<keyword evidence="4" id="KW-1185">Reference proteome</keyword>
<name>A0ABU5Z3X1_9MYCO</name>
<dbReference type="PANTHER" id="PTHR43244">
    <property type="match status" value="1"/>
</dbReference>
<dbReference type="PANTHER" id="PTHR43244:SF1">
    <property type="entry name" value="5,10-METHYLENETETRAHYDROMETHANOPTERIN REDUCTASE"/>
    <property type="match status" value="1"/>
</dbReference>
<dbReference type="RefSeq" id="WP_329779821.1">
    <property type="nucleotide sequence ID" value="NZ_JAYJJQ010000055.1"/>
</dbReference>
<dbReference type="SUPFAM" id="SSF51679">
    <property type="entry name" value="Bacterial luciferase-like"/>
    <property type="match status" value="1"/>
</dbReference>
<accession>A0ABU5Z3X1</accession>
<evidence type="ECO:0000256" key="1">
    <source>
        <dbReference type="ARBA" id="ARBA00023002"/>
    </source>
</evidence>
<dbReference type="Gene3D" id="3.20.20.30">
    <property type="entry name" value="Luciferase-like domain"/>
    <property type="match status" value="1"/>
</dbReference>
<dbReference type="EC" id="1.-.-.-" evidence="3"/>
<evidence type="ECO:0000313" key="3">
    <source>
        <dbReference type="EMBL" id="MEB3072078.1"/>
    </source>
</evidence>
<organism evidence="3 4">
    <name type="scientific">[Mycobacterium] vasticus</name>
    <dbReference type="NCBI Taxonomy" id="2875777"/>
    <lineage>
        <taxon>Bacteria</taxon>
        <taxon>Bacillati</taxon>
        <taxon>Actinomycetota</taxon>
        <taxon>Actinomycetes</taxon>
        <taxon>Mycobacteriales</taxon>
        <taxon>Mycobacteriaceae</taxon>
        <taxon>Mycolicibacter</taxon>
    </lineage>
</organism>
<dbReference type="Pfam" id="PF00296">
    <property type="entry name" value="Bac_luciferase"/>
    <property type="match status" value="1"/>
</dbReference>
<feature type="domain" description="Luciferase-like" evidence="2">
    <location>
        <begin position="4"/>
        <end position="283"/>
    </location>
</feature>
<comment type="caution">
    <text evidence="3">The sequence shown here is derived from an EMBL/GenBank/DDBJ whole genome shotgun (WGS) entry which is preliminary data.</text>
</comment>
<sequence>MGFPDPGPVIAAAGQATSDIDLVISAYDAVRRGPAVLAQTLLTLDHATRGRVVLALGAGELKQLVGYGYSRKDALAKQSDNLRCLRALLDSGGEPTHVQGEHWRLDGGRLPIRPYGELPPPIWSTPGPSWDVLGANADGLLTSLRRHRGGIDGFRRDVETFRIATARAGRDPDRTQVAGVVLCMIAEDDATLKEMMNSRVARFYTLLLGADRGEHWRDKGYRHPLGDSWGYARSAAPGRATADELNAAVDQVPAQAVGDLAFFAGTRDRVCETLAQYVAAGLTYASIVDYSGRIDSSLAQNARDNVEYLVTELQRLPAWSPPGRTVPAPR</sequence>
<proteinExistence type="predicted"/>
<dbReference type="GO" id="GO:0016491">
    <property type="term" value="F:oxidoreductase activity"/>
    <property type="evidence" value="ECO:0007669"/>
    <property type="project" value="UniProtKB-KW"/>
</dbReference>
<evidence type="ECO:0000259" key="2">
    <source>
        <dbReference type="Pfam" id="PF00296"/>
    </source>
</evidence>
<dbReference type="InterPro" id="IPR011251">
    <property type="entry name" value="Luciferase-like_dom"/>
</dbReference>
<dbReference type="InterPro" id="IPR036661">
    <property type="entry name" value="Luciferase-like_sf"/>
</dbReference>
<dbReference type="EMBL" id="JAYJJQ010000055">
    <property type="protein sequence ID" value="MEB3072078.1"/>
    <property type="molecule type" value="Genomic_DNA"/>
</dbReference>
<protein>
    <submittedName>
        <fullName evidence="3">LLM class flavin-dependent oxidoreductase</fullName>
        <ecNumber evidence="3">1.-.-.-</ecNumber>
    </submittedName>
</protein>
<dbReference type="InterPro" id="IPR050564">
    <property type="entry name" value="F420-G6PD/mer"/>
</dbReference>
<dbReference type="Proteomes" id="UP001299283">
    <property type="component" value="Unassembled WGS sequence"/>
</dbReference>
<reference evidence="3 4" key="1">
    <citation type="submission" date="2023-12" db="EMBL/GenBank/DDBJ databases">
        <title>Description of new species of Mycobacterium terrae complex isolated from sewage at the Sao Paulo Zoological Park Foundation in Brazil.</title>
        <authorList>
            <person name="Romagnoli C.L."/>
            <person name="Conceicao E.C."/>
            <person name="Machado E."/>
            <person name="Barreto L.B.P.F."/>
            <person name="Sharma A."/>
            <person name="Silva N.M."/>
            <person name="Marques L.E."/>
            <person name="Juliana M.A."/>
            <person name="Lourenco M.C.S."/>
            <person name="Digiampietri L.A."/>
            <person name="Suffys P.N."/>
            <person name="Viana-Niero C."/>
        </authorList>
    </citation>
    <scope>NUCLEOTIDE SEQUENCE [LARGE SCALE GENOMIC DNA]</scope>
    <source>
        <strain evidence="3 4">MYC017</strain>
    </source>
</reference>